<dbReference type="RefSeq" id="XP_064703847.1">
    <property type="nucleotide sequence ID" value="XM_064849144.1"/>
</dbReference>
<dbReference type="EMBL" id="JAVRRD010000021">
    <property type="protein sequence ID" value="KAK5048488.1"/>
    <property type="molecule type" value="Genomic_DNA"/>
</dbReference>
<dbReference type="Gene3D" id="3.30.40.10">
    <property type="entry name" value="Zinc/RING finger domain, C3HC4 (zinc finger)"/>
    <property type="match status" value="1"/>
</dbReference>
<name>A0AAV9N6S2_9EURO</name>
<reference evidence="2 3" key="1">
    <citation type="submission" date="2023-08" db="EMBL/GenBank/DDBJ databases">
        <title>Black Yeasts Isolated from many extreme environments.</title>
        <authorList>
            <person name="Coleine C."/>
            <person name="Stajich J.E."/>
            <person name="Selbmann L."/>
        </authorList>
    </citation>
    <scope>NUCLEOTIDE SEQUENCE [LARGE SCALE GENOMIC DNA]</scope>
    <source>
        <strain evidence="2 3">CCFEE 5792</strain>
    </source>
</reference>
<comment type="caution">
    <text evidence="2">The sequence shown here is derived from an EMBL/GenBank/DDBJ whole genome shotgun (WGS) entry which is preliminary data.</text>
</comment>
<accession>A0AAV9N6S2</accession>
<evidence type="ECO:0000313" key="3">
    <source>
        <dbReference type="Proteomes" id="UP001358417"/>
    </source>
</evidence>
<sequence>MRLPPPLIVGHLEESGREWKFKVGSHYSLFKAKTRPTDAASRIRCLEALAQGLSISSDKLSQSSTSEIRTIRDSDLTALDSSIVDWIRGQQTLLGYFADRRMKYEEACLGIEELCQNPGLSEKDRFLNTCIKINLLAANLTWGKIMHDISSMLLWVAGRENESTDAEIERQAWTLLLQRKYKTFCRSHEWQRLNLEVAFTKPLPPRSNSELVMERITSFLAMSDKDWLKLVDPVQHIVDDRMPSTIPMIEPNRLQRAISLVHSLTGTKKEDHHHATPATCGTESGTGIDCPICSMDLYESVPDDFYKLEKVEMPAEHSAPASTGLRDSVVNFIQTVAINLWVSTPTTTTKAPSTTPGFPRYVPTCEDTCKETAGDWWVLSNTTVAIPPRPVFCPTCRKGFHVTCLWEWLRGRRARSRSCPFCQTNLDRAFVQGTLLPALQAERHRKRNEQSTIKHAESKVQLKNE</sequence>
<dbReference type="AlphaFoldDB" id="A0AAV9N6S2"/>
<dbReference type="SUPFAM" id="SSF57850">
    <property type="entry name" value="RING/U-box"/>
    <property type="match status" value="1"/>
</dbReference>
<evidence type="ECO:0008006" key="4">
    <source>
        <dbReference type="Google" id="ProtNLM"/>
    </source>
</evidence>
<protein>
    <recommendedName>
        <fullName evidence="4">RING-type domain-containing protein</fullName>
    </recommendedName>
</protein>
<keyword evidence="3" id="KW-1185">Reference proteome</keyword>
<evidence type="ECO:0000256" key="1">
    <source>
        <dbReference type="SAM" id="MobiDB-lite"/>
    </source>
</evidence>
<evidence type="ECO:0000313" key="2">
    <source>
        <dbReference type="EMBL" id="KAK5048488.1"/>
    </source>
</evidence>
<dbReference type="GeneID" id="89973753"/>
<feature type="region of interest" description="Disordered" evidence="1">
    <location>
        <begin position="442"/>
        <end position="465"/>
    </location>
</feature>
<dbReference type="InterPro" id="IPR013083">
    <property type="entry name" value="Znf_RING/FYVE/PHD"/>
</dbReference>
<feature type="compositionally biased region" description="Basic and acidic residues" evidence="1">
    <location>
        <begin position="448"/>
        <end position="465"/>
    </location>
</feature>
<proteinExistence type="predicted"/>
<dbReference type="Proteomes" id="UP001358417">
    <property type="component" value="Unassembled WGS sequence"/>
</dbReference>
<gene>
    <name evidence="2" type="ORF">LTR84_005578</name>
</gene>
<organism evidence="2 3">
    <name type="scientific">Exophiala bonariae</name>
    <dbReference type="NCBI Taxonomy" id="1690606"/>
    <lineage>
        <taxon>Eukaryota</taxon>
        <taxon>Fungi</taxon>
        <taxon>Dikarya</taxon>
        <taxon>Ascomycota</taxon>
        <taxon>Pezizomycotina</taxon>
        <taxon>Eurotiomycetes</taxon>
        <taxon>Chaetothyriomycetidae</taxon>
        <taxon>Chaetothyriales</taxon>
        <taxon>Herpotrichiellaceae</taxon>
        <taxon>Exophiala</taxon>
    </lineage>
</organism>